<gene>
    <name evidence="2" type="ORF">UDIV_5300</name>
</gene>
<evidence type="ECO:0000256" key="1">
    <source>
        <dbReference type="SAM" id="MobiDB-lite"/>
    </source>
</evidence>
<proteinExistence type="predicted"/>
<organism evidence="2 3">
    <name type="scientific">Ureaplasma diversum NCTC 246</name>
    <dbReference type="NCBI Taxonomy" id="1188241"/>
    <lineage>
        <taxon>Bacteria</taxon>
        <taxon>Bacillati</taxon>
        <taxon>Mycoplasmatota</taxon>
        <taxon>Mycoplasmoidales</taxon>
        <taxon>Mycoplasmoidaceae</taxon>
        <taxon>Ureaplasma</taxon>
    </lineage>
</organism>
<dbReference type="EMBL" id="JFDP01000064">
    <property type="protein sequence ID" value="KEZ22692.1"/>
    <property type="molecule type" value="Genomic_DNA"/>
</dbReference>
<keyword evidence="3" id="KW-1185">Reference proteome</keyword>
<dbReference type="Proteomes" id="UP000028537">
    <property type="component" value="Unassembled WGS sequence"/>
</dbReference>
<dbReference type="AlphaFoldDB" id="A0A084EXK0"/>
<name>A0A084EXK0_9BACT</name>
<reference evidence="2 3" key="1">
    <citation type="submission" date="2014-02" db="EMBL/GenBank/DDBJ databases">
        <title>Genome sequence of Ureaplasma diversum strain 246.</title>
        <authorList>
            <person name="Sirand-Pugnet P."/>
            <person name="Breton M."/>
            <person name="Dordet-Frisoni E."/>
            <person name="Baranowski E."/>
            <person name="Barre A."/>
            <person name="Couture C."/>
            <person name="Dupuy V."/>
            <person name="Gaurivaud P."/>
            <person name="Jacob D."/>
            <person name="Lemaitre C."/>
            <person name="Manso-Silvan L."/>
            <person name="Nikolski M."/>
            <person name="Nouvel L.-X."/>
            <person name="Poumarat F."/>
            <person name="Tardy F."/>
            <person name="Thebault P."/>
            <person name="Theil S."/>
            <person name="Citti C."/>
            <person name="Thiaucourt F."/>
            <person name="Blanchard A."/>
        </authorList>
    </citation>
    <scope>NUCLEOTIDE SEQUENCE [LARGE SCALE GENOMIC DNA]</scope>
    <source>
        <strain evidence="2 3">NCTC 246</strain>
    </source>
</reference>
<evidence type="ECO:0000313" key="3">
    <source>
        <dbReference type="Proteomes" id="UP000028537"/>
    </source>
</evidence>
<feature type="region of interest" description="Disordered" evidence="1">
    <location>
        <begin position="186"/>
        <end position="209"/>
    </location>
</feature>
<protein>
    <submittedName>
        <fullName evidence="2">Uncharacterized protein</fullName>
    </submittedName>
</protein>
<evidence type="ECO:0000313" key="2">
    <source>
        <dbReference type="EMBL" id="KEZ22692.1"/>
    </source>
</evidence>
<comment type="caution">
    <text evidence="2">The sequence shown here is derived from an EMBL/GenBank/DDBJ whole genome shotgun (WGS) entry which is preliminary data.</text>
</comment>
<sequence length="209" mass="24548">MIRLLVKVVEVLKVVNKKKLNQNQKTKKPKPSKSAYTKEIFDPAVHLPKFVDKYWARGVIYDHLKTKFLGISDPDAKFNWFTKWEYDPEKPFYPGEKDDNEFEYLVKLYWMAALYALESNYMMQVGKDEYNRIVDRLYRYFWSDVKKTKKYDTKSAPHYDLSIAAINALKRANEQLEELYKKLKEEGKITSSDSGSTTDSSNSATTPPR</sequence>
<accession>A0A084EXK0</accession>
<feature type="compositionally biased region" description="Low complexity" evidence="1">
    <location>
        <begin position="190"/>
        <end position="209"/>
    </location>
</feature>